<dbReference type="InterPro" id="IPR006034">
    <property type="entry name" value="Asparaginase/glutaminase-like"/>
</dbReference>
<dbReference type="SFLD" id="SFLDS00057">
    <property type="entry name" value="Glutaminase/Asparaginase"/>
    <property type="match status" value="1"/>
</dbReference>
<dbReference type="GO" id="GO:0009066">
    <property type="term" value="P:aspartate family amino acid metabolic process"/>
    <property type="evidence" value="ECO:0007669"/>
    <property type="project" value="UniProtKB-ARBA"/>
</dbReference>
<dbReference type="InterPro" id="IPR006033">
    <property type="entry name" value="AsnA_fam"/>
</dbReference>
<proteinExistence type="inferred from homology"/>
<dbReference type="InterPro" id="IPR027475">
    <property type="entry name" value="Asparaginase/glutaminase_AS2"/>
</dbReference>
<dbReference type="PANTHER" id="PTHR11707">
    <property type="entry name" value="L-ASPARAGINASE"/>
    <property type="match status" value="1"/>
</dbReference>
<dbReference type="PIRSF" id="PIRSF500176">
    <property type="entry name" value="L_ASNase"/>
    <property type="match status" value="1"/>
</dbReference>
<evidence type="ECO:0000313" key="11">
    <source>
        <dbReference type="Proteomes" id="UP001149090"/>
    </source>
</evidence>
<dbReference type="NCBIfam" id="TIGR00519">
    <property type="entry name" value="asnASE_I"/>
    <property type="match status" value="1"/>
</dbReference>
<comment type="catalytic activity">
    <reaction evidence="4">
        <text>L-asparagine + H2O = L-aspartate + NH4(+)</text>
        <dbReference type="Rhea" id="RHEA:21016"/>
        <dbReference type="ChEBI" id="CHEBI:15377"/>
        <dbReference type="ChEBI" id="CHEBI:28938"/>
        <dbReference type="ChEBI" id="CHEBI:29991"/>
        <dbReference type="ChEBI" id="CHEBI:58048"/>
        <dbReference type="EC" id="3.5.1.1"/>
    </reaction>
</comment>
<comment type="similarity">
    <text evidence="1">Belongs to the asparaginase 1 family.</text>
</comment>
<dbReference type="InterPro" id="IPR036152">
    <property type="entry name" value="Asp/glu_Ase-like_sf"/>
</dbReference>
<reference evidence="10" key="1">
    <citation type="submission" date="2022-10" db="EMBL/GenBank/DDBJ databases">
        <title>Novel sulphate-reducing endosymbionts in the free-living metamonad Anaeramoeba.</title>
        <authorList>
            <person name="Jerlstrom-Hultqvist J."/>
            <person name="Cepicka I."/>
            <person name="Gallot-Lavallee L."/>
            <person name="Salas-Leiva D."/>
            <person name="Curtis B.A."/>
            <person name="Zahonova K."/>
            <person name="Pipaliya S."/>
            <person name="Dacks J."/>
            <person name="Roger A.J."/>
        </authorList>
    </citation>
    <scope>NUCLEOTIDE SEQUENCE</scope>
    <source>
        <strain evidence="10">BMAN</strain>
    </source>
</reference>
<keyword evidence="11" id="KW-1185">Reference proteome</keyword>
<evidence type="ECO:0000256" key="1">
    <source>
        <dbReference type="ARBA" id="ARBA00010518"/>
    </source>
</evidence>
<dbReference type="Gene3D" id="3.40.50.1170">
    <property type="entry name" value="L-asparaginase, N-terminal domain"/>
    <property type="match status" value="1"/>
</dbReference>
<dbReference type="PROSITE" id="PS51732">
    <property type="entry name" value="ASN_GLN_ASE_3"/>
    <property type="match status" value="1"/>
</dbReference>
<sequence>MPVTQDYWINKVNSPTNELSRSQSIPLQMNKKGKKGKKGWRKIQIQKQEEKPQKKPRVFILYTGGTLGMKHDDKGTLTPDPNFLEELLQKMPAFSDPIVPTLVLNHVEPIIDSSDMNTRNWISIAKVIAQVYDSFDGFVIIHGTDTMAYTASALSFLLENLGKPVILTGSQIPLCVIRSDAQSNLIDSLLVAGYSKIPEVMVVFDRLILRGNRTRKINSWNVEAFHSDNFPQLGECGIKITFNKRLIRRTPSKPFKIYDKMQKKVVLLKIFPGAKHLAKAVLADPKIKGVVIEAYGSGNVPSDPGLIRVISQATKRGVIAVVTSQCQMGKVDLGQYSAGAQLIEVGCLPGLDLTSEAAFTKLCFLLGQDLTLNQVRQFLLTNLRGELTPPLKHIGY</sequence>
<feature type="domain" description="Asparaginase/glutaminase C-terminal" evidence="9">
    <location>
        <begin position="264"/>
        <end position="378"/>
    </location>
</feature>
<dbReference type="SUPFAM" id="SSF53774">
    <property type="entry name" value="Glutaminase/Asparaginase"/>
    <property type="match status" value="1"/>
</dbReference>
<dbReference type="OMA" id="CEDMLPE"/>
<evidence type="ECO:0000256" key="5">
    <source>
        <dbReference type="PIRSR" id="PIRSR001220-1"/>
    </source>
</evidence>
<dbReference type="InterPro" id="IPR027473">
    <property type="entry name" value="L-asparaginase_C"/>
</dbReference>
<dbReference type="InterPro" id="IPR037152">
    <property type="entry name" value="L-asparaginase_N_sf"/>
</dbReference>
<dbReference type="InterPro" id="IPR040919">
    <property type="entry name" value="Asparaginase_C"/>
</dbReference>
<feature type="active site" evidence="7">
    <location>
        <position position="144"/>
    </location>
</feature>
<dbReference type="InterPro" id="IPR041725">
    <property type="entry name" value="L-asparaginase_I"/>
</dbReference>
<dbReference type="PROSITE" id="PS00917">
    <property type="entry name" value="ASN_GLN_ASE_2"/>
    <property type="match status" value="1"/>
</dbReference>
<dbReference type="EMBL" id="JAPDFW010000059">
    <property type="protein sequence ID" value="KAJ5077082.1"/>
    <property type="molecule type" value="Genomic_DNA"/>
</dbReference>
<keyword evidence="3" id="KW-0378">Hydrolase</keyword>
<dbReference type="FunFam" id="3.40.50.40:FF:000001">
    <property type="entry name" value="L-asparaginase 1"/>
    <property type="match status" value="1"/>
</dbReference>
<organism evidence="10 11">
    <name type="scientific">Anaeramoeba ignava</name>
    <name type="common">Anaerobic marine amoeba</name>
    <dbReference type="NCBI Taxonomy" id="1746090"/>
    <lineage>
        <taxon>Eukaryota</taxon>
        <taxon>Metamonada</taxon>
        <taxon>Anaeramoebidae</taxon>
        <taxon>Anaeramoeba</taxon>
    </lineage>
</organism>
<dbReference type="SMART" id="SM00870">
    <property type="entry name" value="Asparaginase"/>
    <property type="match status" value="1"/>
</dbReference>
<dbReference type="Proteomes" id="UP001149090">
    <property type="component" value="Unassembled WGS sequence"/>
</dbReference>
<feature type="active site" description="O-isoaspartyl threonine intermediate" evidence="5">
    <location>
        <position position="66"/>
    </location>
</feature>
<evidence type="ECO:0000313" key="10">
    <source>
        <dbReference type="EMBL" id="KAJ5077082.1"/>
    </source>
</evidence>
<evidence type="ECO:0000256" key="4">
    <source>
        <dbReference type="ARBA" id="ARBA00049366"/>
    </source>
</evidence>
<dbReference type="Pfam" id="PF00710">
    <property type="entry name" value="Asparaginase"/>
    <property type="match status" value="1"/>
</dbReference>
<evidence type="ECO:0000259" key="9">
    <source>
        <dbReference type="Pfam" id="PF17763"/>
    </source>
</evidence>
<feature type="binding site" evidence="6">
    <location>
        <position position="113"/>
    </location>
    <ligand>
        <name>substrate</name>
    </ligand>
</feature>
<evidence type="ECO:0000259" key="8">
    <source>
        <dbReference type="Pfam" id="PF00710"/>
    </source>
</evidence>
<dbReference type="PANTHER" id="PTHR11707:SF28">
    <property type="entry name" value="60 KDA LYSOPHOSPHOLIPASE"/>
    <property type="match status" value="1"/>
</dbReference>
<gene>
    <name evidence="10" type="ORF">M0811_00402</name>
</gene>
<evidence type="ECO:0000256" key="7">
    <source>
        <dbReference type="PROSITE-ProRule" id="PRU10100"/>
    </source>
</evidence>
<dbReference type="EC" id="3.5.1.1" evidence="2"/>
<dbReference type="Pfam" id="PF17763">
    <property type="entry name" value="Asparaginase_C"/>
    <property type="match status" value="1"/>
</dbReference>
<comment type="caution">
    <text evidence="10">The sequence shown here is derived from an EMBL/GenBank/DDBJ whole genome shotgun (WGS) entry which is preliminary data.</text>
</comment>
<dbReference type="InterPro" id="IPR027474">
    <property type="entry name" value="L-asparaginase_N"/>
</dbReference>
<dbReference type="GO" id="GO:0004067">
    <property type="term" value="F:asparaginase activity"/>
    <property type="evidence" value="ECO:0007669"/>
    <property type="project" value="UniProtKB-UniRule"/>
</dbReference>
<protein>
    <recommendedName>
        <fullName evidence="2">asparaginase</fullName>
        <ecNumber evidence="2">3.5.1.1</ecNumber>
    </recommendedName>
</protein>
<feature type="domain" description="L-asparaginase N-terminal" evidence="8">
    <location>
        <begin position="57"/>
        <end position="246"/>
    </location>
</feature>
<evidence type="ECO:0000256" key="2">
    <source>
        <dbReference type="ARBA" id="ARBA00012920"/>
    </source>
</evidence>
<dbReference type="PRINTS" id="PR00139">
    <property type="entry name" value="ASNGLNASE"/>
</dbReference>
<dbReference type="FunFam" id="3.40.50.1170:FF:000001">
    <property type="entry name" value="L-asparaginase 2"/>
    <property type="match status" value="1"/>
</dbReference>
<evidence type="ECO:0000256" key="6">
    <source>
        <dbReference type="PIRSR" id="PIRSR001220-2"/>
    </source>
</evidence>
<dbReference type="Gene3D" id="3.40.50.40">
    <property type="match status" value="1"/>
</dbReference>
<accession>A0A9Q0REE1</accession>
<name>A0A9Q0REE1_ANAIG</name>
<dbReference type="OrthoDB" id="427002at2759"/>
<dbReference type="PIRSF" id="PIRSF001220">
    <property type="entry name" value="L-ASNase_gatD"/>
    <property type="match status" value="1"/>
</dbReference>
<evidence type="ECO:0000256" key="3">
    <source>
        <dbReference type="ARBA" id="ARBA00022801"/>
    </source>
</evidence>
<feature type="binding site" evidence="6">
    <location>
        <begin position="144"/>
        <end position="145"/>
    </location>
    <ligand>
        <name>substrate</name>
    </ligand>
</feature>
<dbReference type="AlphaFoldDB" id="A0A9Q0REE1"/>
<dbReference type="CDD" id="cd08963">
    <property type="entry name" value="L-asparaginase_I"/>
    <property type="match status" value="1"/>
</dbReference>